<evidence type="ECO:0000256" key="1">
    <source>
        <dbReference type="SAM" id="MobiDB-lite"/>
    </source>
</evidence>
<evidence type="ECO:0000313" key="3">
    <source>
        <dbReference type="Proteomes" id="UP001066276"/>
    </source>
</evidence>
<protein>
    <submittedName>
        <fullName evidence="2">Uncharacterized protein</fullName>
    </submittedName>
</protein>
<dbReference type="Proteomes" id="UP001066276">
    <property type="component" value="Chromosome 1_2"/>
</dbReference>
<keyword evidence="3" id="KW-1185">Reference proteome</keyword>
<sequence>MKVVLQNGEMVGGAYKNAIIEDVLNMKIAMRASLQIQLNPYLVRWWPTVALALGDFHGEIKHLCRYSSGVGHSKHAKNHPRSAKLRFKGKHERLLRKWETVEGHTPPLPSTALSLGLLLRGTRLAFTVAVARQQTISVSKRSPPASWCSPWRAQGGAPLPDRESSFLASARRMELVPGGRESSPPSLLRQGSVAQTTAARPGHSRTKATAAHSPQDAARPFRPR</sequence>
<dbReference type="EMBL" id="JANPWB010000002">
    <property type="protein sequence ID" value="KAJ1205448.1"/>
    <property type="molecule type" value="Genomic_DNA"/>
</dbReference>
<reference evidence="2" key="1">
    <citation type="journal article" date="2022" name="bioRxiv">
        <title>Sequencing and chromosome-scale assembly of the giantPleurodeles waltlgenome.</title>
        <authorList>
            <person name="Brown T."/>
            <person name="Elewa A."/>
            <person name="Iarovenko S."/>
            <person name="Subramanian E."/>
            <person name="Araus A.J."/>
            <person name="Petzold A."/>
            <person name="Susuki M."/>
            <person name="Suzuki K.-i.T."/>
            <person name="Hayashi T."/>
            <person name="Toyoda A."/>
            <person name="Oliveira C."/>
            <person name="Osipova E."/>
            <person name="Leigh N.D."/>
            <person name="Simon A."/>
            <person name="Yun M.H."/>
        </authorList>
    </citation>
    <scope>NUCLEOTIDE SEQUENCE</scope>
    <source>
        <strain evidence="2">20211129_DDA</strain>
        <tissue evidence="2">Liver</tissue>
    </source>
</reference>
<accession>A0AAV7VYK8</accession>
<evidence type="ECO:0000313" key="2">
    <source>
        <dbReference type="EMBL" id="KAJ1205448.1"/>
    </source>
</evidence>
<comment type="caution">
    <text evidence="2">The sequence shown here is derived from an EMBL/GenBank/DDBJ whole genome shotgun (WGS) entry which is preliminary data.</text>
</comment>
<dbReference type="AlphaFoldDB" id="A0AAV7VYK8"/>
<name>A0AAV7VYK8_PLEWA</name>
<gene>
    <name evidence="2" type="ORF">NDU88_000883</name>
</gene>
<organism evidence="2 3">
    <name type="scientific">Pleurodeles waltl</name>
    <name type="common">Iberian ribbed newt</name>
    <dbReference type="NCBI Taxonomy" id="8319"/>
    <lineage>
        <taxon>Eukaryota</taxon>
        <taxon>Metazoa</taxon>
        <taxon>Chordata</taxon>
        <taxon>Craniata</taxon>
        <taxon>Vertebrata</taxon>
        <taxon>Euteleostomi</taxon>
        <taxon>Amphibia</taxon>
        <taxon>Batrachia</taxon>
        <taxon>Caudata</taxon>
        <taxon>Salamandroidea</taxon>
        <taxon>Salamandridae</taxon>
        <taxon>Pleurodelinae</taxon>
        <taxon>Pleurodeles</taxon>
    </lineage>
</organism>
<feature type="region of interest" description="Disordered" evidence="1">
    <location>
        <begin position="139"/>
        <end position="224"/>
    </location>
</feature>
<proteinExistence type="predicted"/>